<dbReference type="Gramene" id="Mp3g03940.1">
    <property type="protein sequence ID" value="Mp3g03940.1.cds1"/>
    <property type="gene ID" value="Mp3g03940"/>
</dbReference>
<dbReference type="EMBL" id="KZ772694">
    <property type="protein sequence ID" value="PTQ44043.1"/>
    <property type="molecule type" value="Genomic_DNA"/>
</dbReference>
<protein>
    <submittedName>
        <fullName evidence="2">Uncharacterized protein</fullName>
    </submittedName>
</protein>
<reference evidence="3" key="1">
    <citation type="journal article" date="2017" name="Cell">
        <title>Insights into land plant evolution garnered from the Marchantia polymorpha genome.</title>
        <authorList>
            <person name="Bowman J.L."/>
            <person name="Kohchi T."/>
            <person name="Yamato K.T."/>
            <person name="Jenkins J."/>
            <person name="Shu S."/>
            <person name="Ishizaki K."/>
            <person name="Yamaoka S."/>
            <person name="Nishihama R."/>
            <person name="Nakamura Y."/>
            <person name="Berger F."/>
            <person name="Adam C."/>
            <person name="Aki S.S."/>
            <person name="Althoff F."/>
            <person name="Araki T."/>
            <person name="Arteaga-Vazquez M.A."/>
            <person name="Balasubrmanian S."/>
            <person name="Barry K."/>
            <person name="Bauer D."/>
            <person name="Boehm C.R."/>
            <person name="Briginshaw L."/>
            <person name="Caballero-Perez J."/>
            <person name="Catarino B."/>
            <person name="Chen F."/>
            <person name="Chiyoda S."/>
            <person name="Chovatia M."/>
            <person name="Davies K.M."/>
            <person name="Delmans M."/>
            <person name="Demura T."/>
            <person name="Dierschke T."/>
            <person name="Dolan L."/>
            <person name="Dorantes-Acosta A.E."/>
            <person name="Eklund D.M."/>
            <person name="Florent S.N."/>
            <person name="Flores-Sandoval E."/>
            <person name="Fujiyama A."/>
            <person name="Fukuzawa H."/>
            <person name="Galik B."/>
            <person name="Grimanelli D."/>
            <person name="Grimwood J."/>
            <person name="Grossniklaus U."/>
            <person name="Hamada T."/>
            <person name="Haseloff J."/>
            <person name="Hetherington A.J."/>
            <person name="Higo A."/>
            <person name="Hirakawa Y."/>
            <person name="Hundley H.N."/>
            <person name="Ikeda Y."/>
            <person name="Inoue K."/>
            <person name="Inoue S.I."/>
            <person name="Ishida S."/>
            <person name="Jia Q."/>
            <person name="Kakita M."/>
            <person name="Kanazawa T."/>
            <person name="Kawai Y."/>
            <person name="Kawashima T."/>
            <person name="Kennedy M."/>
            <person name="Kinose K."/>
            <person name="Kinoshita T."/>
            <person name="Kohara Y."/>
            <person name="Koide E."/>
            <person name="Komatsu K."/>
            <person name="Kopischke S."/>
            <person name="Kubo M."/>
            <person name="Kyozuka J."/>
            <person name="Lagercrantz U."/>
            <person name="Lin S.S."/>
            <person name="Lindquist E."/>
            <person name="Lipzen A.M."/>
            <person name="Lu C.W."/>
            <person name="De Luna E."/>
            <person name="Martienssen R.A."/>
            <person name="Minamino N."/>
            <person name="Mizutani M."/>
            <person name="Mizutani M."/>
            <person name="Mochizuki N."/>
            <person name="Monte I."/>
            <person name="Mosher R."/>
            <person name="Nagasaki H."/>
            <person name="Nakagami H."/>
            <person name="Naramoto S."/>
            <person name="Nishitani K."/>
            <person name="Ohtani M."/>
            <person name="Okamoto T."/>
            <person name="Okumura M."/>
            <person name="Phillips J."/>
            <person name="Pollak B."/>
            <person name="Reinders A."/>
            <person name="Rovekamp M."/>
            <person name="Sano R."/>
            <person name="Sawa S."/>
            <person name="Schmid M.W."/>
            <person name="Shirakawa M."/>
            <person name="Solano R."/>
            <person name="Spunde A."/>
            <person name="Suetsugu N."/>
            <person name="Sugano S."/>
            <person name="Sugiyama A."/>
            <person name="Sun R."/>
            <person name="Suzuki Y."/>
            <person name="Takenaka M."/>
            <person name="Takezawa D."/>
            <person name="Tomogane H."/>
            <person name="Tsuzuki M."/>
            <person name="Ueda T."/>
            <person name="Umeda M."/>
            <person name="Ward J.M."/>
            <person name="Watanabe Y."/>
            <person name="Yazaki K."/>
            <person name="Yokoyama R."/>
            <person name="Yoshitake Y."/>
            <person name="Yotsui I."/>
            <person name="Zachgo S."/>
            <person name="Schmutz J."/>
        </authorList>
    </citation>
    <scope>NUCLEOTIDE SEQUENCE [LARGE SCALE GENOMIC DNA]</scope>
    <source>
        <strain evidence="3">Tak-1</strain>
    </source>
</reference>
<dbReference type="AlphaFoldDB" id="A0A2R6XD71"/>
<organism evidence="2 3">
    <name type="scientific">Marchantia polymorpha</name>
    <name type="common">Common liverwort</name>
    <name type="synonym">Marchantia aquatica</name>
    <dbReference type="NCBI Taxonomy" id="3197"/>
    <lineage>
        <taxon>Eukaryota</taxon>
        <taxon>Viridiplantae</taxon>
        <taxon>Streptophyta</taxon>
        <taxon>Embryophyta</taxon>
        <taxon>Marchantiophyta</taxon>
        <taxon>Marchantiopsida</taxon>
        <taxon>Marchantiidae</taxon>
        <taxon>Marchantiales</taxon>
        <taxon>Marchantiaceae</taxon>
        <taxon>Marchantia</taxon>
    </lineage>
</organism>
<accession>A0A2R6XD71</accession>
<keyword evidence="3" id="KW-1185">Reference proteome</keyword>
<feature type="region of interest" description="Disordered" evidence="1">
    <location>
        <begin position="1"/>
        <end position="29"/>
    </location>
</feature>
<name>A0A2R6XD71_MARPO</name>
<evidence type="ECO:0000313" key="2">
    <source>
        <dbReference type="EMBL" id="PTQ44043.1"/>
    </source>
</evidence>
<sequence length="117" mass="13016">MTSPSTHSAPLPRPSGLYGKQASKQHSKSARTEQILSMLFAYTAIQTFALATTPPRLLLLLLVVPTSPQSRTDAVPVRWQHHCVSCQGRDADRLSRRPVQCPEQIRPWQIEQCSAVV</sequence>
<proteinExistence type="predicted"/>
<gene>
    <name evidence="2" type="ORF">MARPO_0022s0137</name>
</gene>
<evidence type="ECO:0000256" key="1">
    <source>
        <dbReference type="SAM" id="MobiDB-lite"/>
    </source>
</evidence>
<evidence type="ECO:0000313" key="3">
    <source>
        <dbReference type="Proteomes" id="UP000244005"/>
    </source>
</evidence>
<dbReference type="Proteomes" id="UP000244005">
    <property type="component" value="Unassembled WGS sequence"/>
</dbReference>